<gene>
    <name evidence="3" type="ORF">PV399_39135</name>
    <name evidence="4" type="ORF">PV666_00315</name>
</gene>
<keyword evidence="2" id="KW-1133">Transmembrane helix</keyword>
<feature type="compositionally biased region" description="Basic and acidic residues" evidence="1">
    <location>
        <begin position="1"/>
        <end position="24"/>
    </location>
</feature>
<feature type="compositionally biased region" description="Low complexity" evidence="1">
    <location>
        <begin position="53"/>
        <end position="67"/>
    </location>
</feature>
<accession>A0AAP6BJ65</accession>
<sequence length="280" mass="30540">MNTRDDASRGPQEDPKPHAPREGADGTESVGSAEETDDATPDRDALDLESPDADTSPPDAPDSESPTRLTALSLRAQITVAGVVALVAAVALVHIGMVFLHIAPSNTVSKQHARAVDDWVYPEFEQNWKLFAPNPLQQDIAVQVRAEVRSGDGGYRTTGWFDLSAADGRAIDGNLLPSHTQQNELRRAWDFFTGTHDNDNRAVGMRGALSEEYLRRIVVMRLERAGTVTEGGTLARVQVRSRTSNVAPPKWSDEKVSTQPTFRVLPWWRVPAAEANGGVK</sequence>
<dbReference type="AlphaFoldDB" id="A0AAP6BJ65"/>
<feature type="region of interest" description="Disordered" evidence="1">
    <location>
        <begin position="1"/>
        <end position="67"/>
    </location>
</feature>
<evidence type="ECO:0000256" key="1">
    <source>
        <dbReference type="SAM" id="MobiDB-lite"/>
    </source>
</evidence>
<feature type="transmembrane region" description="Helical" evidence="2">
    <location>
        <begin position="78"/>
        <end position="102"/>
    </location>
</feature>
<dbReference type="Proteomes" id="UP001272987">
    <property type="component" value="Unassembled WGS sequence"/>
</dbReference>
<evidence type="ECO:0000313" key="3">
    <source>
        <dbReference type="EMBL" id="MDX2965686.1"/>
    </source>
</evidence>
<evidence type="ECO:0000313" key="4">
    <source>
        <dbReference type="EMBL" id="MDX3016331.1"/>
    </source>
</evidence>
<name>A0AAP6BJ65_9ACTN</name>
<evidence type="ECO:0000313" key="5">
    <source>
        <dbReference type="Proteomes" id="UP001272987"/>
    </source>
</evidence>
<proteinExistence type="predicted"/>
<dbReference type="Pfam" id="PF19136">
    <property type="entry name" value="DUF5819"/>
    <property type="match status" value="1"/>
</dbReference>
<evidence type="ECO:0000256" key="2">
    <source>
        <dbReference type="SAM" id="Phobius"/>
    </source>
</evidence>
<dbReference type="Proteomes" id="UP001282288">
    <property type="component" value="Unassembled WGS sequence"/>
</dbReference>
<dbReference type="RefSeq" id="WP_010350677.1">
    <property type="nucleotide sequence ID" value="NZ_BCML01000043.1"/>
</dbReference>
<keyword evidence="2" id="KW-0812">Transmembrane</keyword>
<dbReference type="GeneID" id="69804613"/>
<dbReference type="EMBL" id="JARAWP010000001">
    <property type="protein sequence ID" value="MDX3016331.1"/>
    <property type="molecule type" value="Genomic_DNA"/>
</dbReference>
<organism evidence="3 6">
    <name type="scientific">Streptomyces acidiscabies</name>
    <dbReference type="NCBI Taxonomy" id="42234"/>
    <lineage>
        <taxon>Bacteria</taxon>
        <taxon>Bacillati</taxon>
        <taxon>Actinomycetota</taxon>
        <taxon>Actinomycetes</taxon>
        <taxon>Kitasatosporales</taxon>
        <taxon>Streptomycetaceae</taxon>
        <taxon>Streptomyces</taxon>
    </lineage>
</organism>
<dbReference type="InterPro" id="IPR043857">
    <property type="entry name" value="DUF5819"/>
</dbReference>
<keyword evidence="2" id="KW-0472">Membrane</keyword>
<dbReference type="EMBL" id="JARAWC010000045">
    <property type="protein sequence ID" value="MDX2965686.1"/>
    <property type="molecule type" value="Genomic_DNA"/>
</dbReference>
<comment type="caution">
    <text evidence="3">The sequence shown here is derived from an EMBL/GenBank/DDBJ whole genome shotgun (WGS) entry which is preliminary data.</text>
</comment>
<keyword evidence="5" id="KW-1185">Reference proteome</keyword>
<reference evidence="3 5" key="1">
    <citation type="journal article" date="2023" name="Microb. Genom.">
        <title>Mesoterricola silvestris gen. nov., sp. nov., Mesoterricola sediminis sp. nov., Geothrix oryzae sp. nov., Geothrix edaphica sp. nov., Geothrix rubra sp. nov., and Geothrix limicola sp. nov., six novel members of Acidobacteriota isolated from soils.</title>
        <authorList>
            <person name="Weisberg A.J."/>
            <person name="Pearce E."/>
            <person name="Kramer C.G."/>
            <person name="Chang J.H."/>
            <person name="Clarke C.R."/>
        </authorList>
    </citation>
    <scope>NUCLEOTIDE SEQUENCE</scope>
    <source>
        <strain evidence="4 5">NB05-1H</strain>
        <strain evidence="3">NRRL_B-16521</strain>
    </source>
</reference>
<protein>
    <submittedName>
        <fullName evidence="3">DUF5819 family protein</fullName>
    </submittedName>
</protein>
<evidence type="ECO:0000313" key="6">
    <source>
        <dbReference type="Proteomes" id="UP001282288"/>
    </source>
</evidence>